<dbReference type="Gene3D" id="3.30.420.10">
    <property type="entry name" value="Ribonuclease H-like superfamily/Ribonuclease H"/>
    <property type="match status" value="1"/>
</dbReference>
<evidence type="ECO:0000256" key="2">
    <source>
        <dbReference type="ARBA" id="ARBA00004477"/>
    </source>
</evidence>
<dbReference type="Pfam" id="PF00010">
    <property type="entry name" value="HLH"/>
    <property type="match status" value="1"/>
</dbReference>
<feature type="compositionally biased region" description="Low complexity" evidence="11">
    <location>
        <begin position="481"/>
        <end position="494"/>
    </location>
</feature>
<gene>
    <name evidence="14" type="ORF">ANN_07485</name>
</gene>
<evidence type="ECO:0000256" key="12">
    <source>
        <dbReference type="SAM" id="Phobius"/>
    </source>
</evidence>
<comment type="subcellular location">
    <subcellularLocation>
        <location evidence="2">Endoplasmic reticulum membrane</location>
        <topology evidence="2">Multi-pass membrane protein</topology>
    </subcellularLocation>
    <subcellularLocation>
        <location evidence="1">Nucleus</location>
    </subcellularLocation>
</comment>
<feature type="domain" description="BHLH" evidence="13">
    <location>
        <begin position="379"/>
        <end position="429"/>
    </location>
</feature>
<evidence type="ECO:0000256" key="6">
    <source>
        <dbReference type="ARBA" id="ARBA00023015"/>
    </source>
</evidence>
<sequence length="1333" mass="147507">MADPGGWSINQQQEMSDFDSASNFTAGDGFNISELSGLDDLITNCENELFAKNTHLFNDEALLSQLADDPLEIEDDVSFDFLNLPNTLECMSQPQQPPPPPIQQQQQQRLHQQQNHKQVLSSHFLTNSNSVQQVPQKPPVVLQSQKLIQTLPAQTVPASLTSPQNTQESNVLPSPIQQRVAAPVGTVASSPTTILLHSTGLAQPAQQHNQKASVTFGNIQTTVGGQQQINLQAAPATATLQNSHVQLQLQTLKQRQQAVKQAPVQKIQQQQNQLLTLQTMGQLPADNMQQVLVQAQLIKSEPQLSPATVMYTTAPVTGVTATSSGNPNPAPPSIHTLVNTAHGAILATGIPLVLDADKLPINRITAITPHTREPKVKEGKRSAHNAIERRYRTSINDKIVELKNMIVGIDAKLNKSAILRKAIDYIRYLQNSNAKLKQENMTLKMAAQKPLKELLTEPMTTEDILKHECSGPITPPHSDESSPSLSPPHSDSSLPPSPEDAYSEGLIREGYDDDDVRLILTPFFEQLSKEEKLHGHFMQDNATAHTANNSMDAIAEIFMRDIKEEDEDMMRLSVAQKGMVDHSRLMVCIFMFAVLAFNPLGIVLNKSLDTGGDYSASVVEGRTLQHVDSEQPRGRFLICSDSLSAIESLQHLNPDDPLVLRTQELFHALLTSDYEIGVVWTQGHVGIPGNEAADAAARDGGSESYGVWQWAGSSVFLWIFNFIILGGCLIKMLVYGDPIVPSRSKESVAFWRHRKQADFDLSKGDLAAGNQELRRCLQAFGRPLPASKFELFSATVWQIIRQTLHRLWFGKWLAKHTGGFFVDSMTRREAMISTKELSLVYHRLHQLHLVNGSTDGHFTGLMLAFSAVNMAEASAHLLSAEQLADIYVAAALRVKESCPSFLQFFNRFYLSLARHVCFKGCSPVPMRLQWLFTAYGHRFFVSHRWSYGSVTPSLFSSLGSRADPLSYVMRCYREHLLERALQTLVAPGGKLDIYDEDPLRRTQTSDVLTYVQLLMENAIATGNQSEASPALTSTNIQVASSEDELAHWWSAVVGVAAYWLLGEDTQAERLYPRVETLPETLNKLTDPLPRAVLAAFRSRRASLSLSRQRPGNTTSSKAVLRLCNTAGQYLDDSLTFSSCKQASSMVLLVQLLVCDWLLETRTAIWEEDSQENDGSSPIPVPNGVLTGFQRDLSSLRRLTQYVSSALPRVFLYEATARMMAGAAPGRTQQLLDRSLRHRHSRTSLICGKDCTSNDANPLLVPDKNQQETGGEREHAAALYMACRHLPTPLLSSPGERVGMLAEAAKTLERIGDRKRLQDCYRLMKSLGSSSVTN</sequence>
<dbReference type="SMART" id="SM00353">
    <property type="entry name" value="HLH"/>
    <property type="match status" value="1"/>
</dbReference>
<reference evidence="14 15" key="1">
    <citation type="journal article" date="2022" name="Allergy">
        <title>Genome assembly and annotation of Periplaneta americana reveal a comprehensive cockroach allergen profile.</title>
        <authorList>
            <person name="Wang L."/>
            <person name="Xiong Q."/>
            <person name="Saelim N."/>
            <person name="Wang L."/>
            <person name="Nong W."/>
            <person name="Wan A.T."/>
            <person name="Shi M."/>
            <person name="Liu X."/>
            <person name="Cao Q."/>
            <person name="Hui J.H.L."/>
            <person name="Sookrung N."/>
            <person name="Leung T.F."/>
            <person name="Tungtrongchitr A."/>
            <person name="Tsui S.K.W."/>
        </authorList>
    </citation>
    <scope>NUCLEOTIDE SEQUENCE [LARGE SCALE GENOMIC DNA]</scope>
    <source>
        <strain evidence="14">PWHHKU_190912</strain>
    </source>
</reference>
<keyword evidence="15" id="KW-1185">Reference proteome</keyword>
<name>A0ABQ8SYR6_PERAM</name>
<accession>A0ABQ8SYR6</accession>
<feature type="compositionally biased region" description="Low complexity" evidence="11">
    <location>
        <begin position="103"/>
        <end position="113"/>
    </location>
</feature>
<evidence type="ECO:0000256" key="1">
    <source>
        <dbReference type="ARBA" id="ARBA00004123"/>
    </source>
</evidence>
<evidence type="ECO:0000256" key="7">
    <source>
        <dbReference type="ARBA" id="ARBA00023125"/>
    </source>
</evidence>
<dbReference type="PANTHER" id="PTHR46062">
    <property type="entry name" value="STEROL REGULATORY ELEMENT-BINDING PROTEIN"/>
    <property type="match status" value="1"/>
</dbReference>
<feature type="transmembrane region" description="Helical" evidence="12">
    <location>
        <begin position="585"/>
        <end position="604"/>
    </location>
</feature>
<evidence type="ECO:0000259" key="13">
    <source>
        <dbReference type="PROSITE" id="PS50888"/>
    </source>
</evidence>
<keyword evidence="6" id="KW-0805">Transcription regulation</keyword>
<dbReference type="InterPro" id="IPR011598">
    <property type="entry name" value="bHLH_dom"/>
</dbReference>
<evidence type="ECO:0000256" key="11">
    <source>
        <dbReference type="SAM" id="MobiDB-lite"/>
    </source>
</evidence>
<evidence type="ECO:0000313" key="14">
    <source>
        <dbReference type="EMBL" id="KAJ4439363.1"/>
    </source>
</evidence>
<keyword evidence="4" id="KW-0256">Endoplasmic reticulum</keyword>
<evidence type="ECO:0000256" key="3">
    <source>
        <dbReference type="ARBA" id="ARBA00022692"/>
    </source>
</evidence>
<evidence type="ECO:0000256" key="5">
    <source>
        <dbReference type="ARBA" id="ARBA00022989"/>
    </source>
</evidence>
<evidence type="ECO:0000256" key="10">
    <source>
        <dbReference type="ARBA" id="ARBA00023242"/>
    </source>
</evidence>
<dbReference type="EMBL" id="JAJSOF020000017">
    <property type="protein sequence ID" value="KAJ4439363.1"/>
    <property type="molecule type" value="Genomic_DNA"/>
</dbReference>
<dbReference type="PROSITE" id="PS50888">
    <property type="entry name" value="BHLH"/>
    <property type="match status" value="1"/>
</dbReference>
<keyword evidence="9" id="KW-0804">Transcription</keyword>
<dbReference type="InterPro" id="IPR012337">
    <property type="entry name" value="RNaseH-like_sf"/>
</dbReference>
<evidence type="ECO:0000256" key="4">
    <source>
        <dbReference type="ARBA" id="ARBA00022824"/>
    </source>
</evidence>
<evidence type="ECO:0000313" key="15">
    <source>
        <dbReference type="Proteomes" id="UP001148838"/>
    </source>
</evidence>
<dbReference type="CDD" id="cd11394">
    <property type="entry name" value="bHLHzip_SREBP"/>
    <property type="match status" value="1"/>
</dbReference>
<keyword evidence="5 12" id="KW-1133">Transmembrane helix</keyword>
<keyword evidence="8 12" id="KW-0472">Membrane</keyword>
<dbReference type="InterPro" id="IPR036397">
    <property type="entry name" value="RNaseH_sf"/>
</dbReference>
<dbReference type="PANTHER" id="PTHR46062:SF1">
    <property type="entry name" value="LP12374P"/>
    <property type="match status" value="1"/>
</dbReference>
<dbReference type="Proteomes" id="UP001148838">
    <property type="component" value="Unassembled WGS sequence"/>
</dbReference>
<dbReference type="SUPFAM" id="SSF53098">
    <property type="entry name" value="Ribonuclease H-like"/>
    <property type="match status" value="1"/>
</dbReference>
<keyword evidence="7" id="KW-0238">DNA-binding</keyword>
<dbReference type="SUPFAM" id="SSF47459">
    <property type="entry name" value="HLH, helix-loop-helix DNA-binding domain"/>
    <property type="match status" value="1"/>
</dbReference>
<evidence type="ECO:0000256" key="9">
    <source>
        <dbReference type="ARBA" id="ARBA00023163"/>
    </source>
</evidence>
<organism evidence="14 15">
    <name type="scientific">Periplaneta americana</name>
    <name type="common">American cockroach</name>
    <name type="synonym">Blatta americana</name>
    <dbReference type="NCBI Taxonomy" id="6978"/>
    <lineage>
        <taxon>Eukaryota</taxon>
        <taxon>Metazoa</taxon>
        <taxon>Ecdysozoa</taxon>
        <taxon>Arthropoda</taxon>
        <taxon>Hexapoda</taxon>
        <taxon>Insecta</taxon>
        <taxon>Pterygota</taxon>
        <taxon>Neoptera</taxon>
        <taxon>Polyneoptera</taxon>
        <taxon>Dictyoptera</taxon>
        <taxon>Blattodea</taxon>
        <taxon>Blattoidea</taxon>
        <taxon>Blattidae</taxon>
        <taxon>Blattinae</taxon>
        <taxon>Periplaneta</taxon>
    </lineage>
</organism>
<keyword evidence="10" id="KW-0539">Nucleus</keyword>
<dbReference type="Gene3D" id="4.10.280.10">
    <property type="entry name" value="Helix-loop-helix DNA-binding domain"/>
    <property type="match status" value="1"/>
</dbReference>
<evidence type="ECO:0000256" key="8">
    <source>
        <dbReference type="ARBA" id="ARBA00023136"/>
    </source>
</evidence>
<feature type="region of interest" description="Disordered" evidence="11">
    <location>
        <begin position="467"/>
        <end position="504"/>
    </location>
</feature>
<feature type="region of interest" description="Disordered" evidence="11">
    <location>
        <begin position="88"/>
        <end position="119"/>
    </location>
</feature>
<protein>
    <recommendedName>
        <fullName evidence="13">BHLH domain-containing protein</fullName>
    </recommendedName>
</protein>
<dbReference type="InterPro" id="IPR036638">
    <property type="entry name" value="HLH_DNA-bd_sf"/>
</dbReference>
<proteinExistence type="predicted"/>
<feature type="transmembrane region" description="Helical" evidence="12">
    <location>
        <begin position="715"/>
        <end position="735"/>
    </location>
</feature>
<keyword evidence="3 12" id="KW-0812">Transmembrane</keyword>
<comment type="caution">
    <text evidence="14">The sequence shown here is derived from an EMBL/GenBank/DDBJ whole genome shotgun (WGS) entry which is preliminary data.</text>
</comment>